<name>A0A809RDJ4_9BACT</name>
<dbReference type="AlphaFoldDB" id="A0A809RDJ4"/>
<dbReference type="KEGG" id="npy:NPRO_23030"/>
<dbReference type="Gene3D" id="3.40.710.10">
    <property type="entry name" value="DD-peptidase/beta-lactamase superfamily"/>
    <property type="match status" value="1"/>
</dbReference>
<dbReference type="SUPFAM" id="SSF56519">
    <property type="entry name" value="Penicillin binding protein dimerisation domain"/>
    <property type="match status" value="1"/>
</dbReference>
<dbReference type="InterPro" id="IPR001460">
    <property type="entry name" value="PCN-bd_Tpept"/>
</dbReference>
<protein>
    <submittedName>
        <fullName evidence="5">Stage V sporulation protein D</fullName>
    </submittedName>
</protein>
<organism evidence="5 6">
    <name type="scientific">Candidatus Nitrosymbiomonas proteolyticus</name>
    <dbReference type="NCBI Taxonomy" id="2608984"/>
    <lineage>
        <taxon>Bacteria</taxon>
        <taxon>Bacillati</taxon>
        <taxon>Armatimonadota</taxon>
        <taxon>Armatimonadota incertae sedis</taxon>
        <taxon>Candidatus Nitrosymbiomonas</taxon>
    </lineage>
</organism>
<evidence type="ECO:0000313" key="5">
    <source>
        <dbReference type="EMBL" id="BBO24708.1"/>
    </source>
</evidence>
<evidence type="ECO:0000256" key="1">
    <source>
        <dbReference type="ARBA" id="ARBA00004370"/>
    </source>
</evidence>
<dbReference type="GO" id="GO:0008658">
    <property type="term" value="F:penicillin binding"/>
    <property type="evidence" value="ECO:0007669"/>
    <property type="project" value="InterPro"/>
</dbReference>
<dbReference type="SUPFAM" id="SSF56601">
    <property type="entry name" value="beta-lactamase/transpeptidase-like"/>
    <property type="match status" value="1"/>
</dbReference>
<dbReference type="PANTHER" id="PTHR30627">
    <property type="entry name" value="PEPTIDOGLYCAN D,D-TRANSPEPTIDASE"/>
    <property type="match status" value="1"/>
</dbReference>
<dbReference type="InterPro" id="IPR012338">
    <property type="entry name" value="Beta-lactam/transpept-like"/>
</dbReference>
<dbReference type="InterPro" id="IPR050515">
    <property type="entry name" value="Beta-lactam/transpept"/>
</dbReference>
<accession>A0A809RDJ4</accession>
<reference evidence="5" key="1">
    <citation type="journal article" name="DNA Res.">
        <title>The physiological potential of anammox bacteria as revealed by their core genome structure.</title>
        <authorList>
            <person name="Okubo T."/>
            <person name="Toyoda A."/>
            <person name="Fukuhara K."/>
            <person name="Uchiyama I."/>
            <person name="Harigaya Y."/>
            <person name="Kuroiwa M."/>
            <person name="Suzuki T."/>
            <person name="Murakami Y."/>
            <person name="Suwa Y."/>
            <person name="Takami H."/>
        </authorList>
    </citation>
    <scope>NUCLEOTIDE SEQUENCE</scope>
    <source>
        <strain evidence="5">317325-2</strain>
    </source>
</reference>
<feature type="domain" description="Penicillin-binding protein transpeptidase" evidence="4">
    <location>
        <begin position="243"/>
        <end position="553"/>
    </location>
</feature>
<gene>
    <name evidence="5" type="ORF">NPRO_23030</name>
</gene>
<dbReference type="PANTHER" id="PTHR30627:SF1">
    <property type="entry name" value="PEPTIDOGLYCAN D,D-TRANSPEPTIDASE FTSI"/>
    <property type="match status" value="1"/>
</dbReference>
<dbReference type="Pfam" id="PF00905">
    <property type="entry name" value="Transpeptidase"/>
    <property type="match status" value="1"/>
</dbReference>
<evidence type="ECO:0000256" key="2">
    <source>
        <dbReference type="ARBA" id="ARBA00023136"/>
    </source>
</evidence>
<evidence type="ECO:0000256" key="3">
    <source>
        <dbReference type="SAM" id="MobiDB-lite"/>
    </source>
</evidence>
<dbReference type="Gene3D" id="3.90.1310.10">
    <property type="entry name" value="Penicillin-binding protein 2a (Domain 2)"/>
    <property type="match status" value="1"/>
</dbReference>
<evidence type="ECO:0000313" key="6">
    <source>
        <dbReference type="Proteomes" id="UP000662873"/>
    </source>
</evidence>
<dbReference type="InterPro" id="IPR036138">
    <property type="entry name" value="PBP_dimer_sf"/>
</dbReference>
<feature type="region of interest" description="Disordered" evidence="3">
    <location>
        <begin position="567"/>
        <end position="598"/>
    </location>
</feature>
<dbReference type="GO" id="GO:0071555">
    <property type="term" value="P:cell wall organization"/>
    <property type="evidence" value="ECO:0007669"/>
    <property type="project" value="TreeGrafter"/>
</dbReference>
<keyword evidence="2" id="KW-0472">Membrane</keyword>
<comment type="subcellular location">
    <subcellularLocation>
        <location evidence="1">Membrane</location>
    </subcellularLocation>
</comment>
<dbReference type="EMBL" id="AP021858">
    <property type="protein sequence ID" value="BBO24708.1"/>
    <property type="molecule type" value="Genomic_DNA"/>
</dbReference>
<dbReference type="GO" id="GO:0005886">
    <property type="term" value="C:plasma membrane"/>
    <property type="evidence" value="ECO:0007669"/>
    <property type="project" value="TreeGrafter"/>
</dbReference>
<dbReference type="Gene3D" id="3.30.450.330">
    <property type="match status" value="1"/>
</dbReference>
<dbReference type="Proteomes" id="UP000662873">
    <property type="component" value="Chromosome"/>
</dbReference>
<sequence>MNSRGIKVFAWLTLAGFVVAAGSQARLQVFRRDAVLDLGEKSGRFLVKRVEPARRGAILSADNRPLAQDASAREFGLIFDDVPFSRTFFMELSEASGIPASEMLQLKASGVRTTFWREPLTESKAKRVEDVKIRWRADGVSLRRVAERDYPLGIAAAGVVGALRDGKPITGIEVSKSKTLEGHDGLTIGLTDSKGKFLPMRIDPRTKTRVDGEDVVLTLDSRLQLVATQALKEAVESNNADQGAVVILNPKTGDILAMANWPSYDPARLGRPTGSKERFTDFNPNYMAALEPGSTFKILTLALALEKGVVNSTDVVQCGGSLQVWSNRSVRCDLHGGTRAHGTVDLEKAISKSCNVSAATWALRVGSPDFIEFLNRSGLMRKTQLGLPLEASGQFVRDEYAKGLQLATFGFGQSMTCTPVGLASVFSALGNGGVRMEPRLIAKVGGRDTKEREAGRLFSKETADQVLGYMESVIESDSGTGKSLRIPGYRLAGKTGTAQKINRSTGTVEGGGYVSNFVGLVPAQNPQALILVMIDNPKAGKYYGASVAGPVFVESAQAVVRLLGIPPTPGKDVVPSPKASPSPDIEIRSTKQQGGASN</sequence>
<proteinExistence type="predicted"/>
<evidence type="ECO:0000259" key="4">
    <source>
        <dbReference type="Pfam" id="PF00905"/>
    </source>
</evidence>